<proteinExistence type="predicted"/>
<dbReference type="AlphaFoldDB" id="M1DSY2"/>
<name>M1DSY2_SOLTU</name>
<feature type="compositionally biased region" description="Basic and acidic residues" evidence="1">
    <location>
        <begin position="457"/>
        <end position="469"/>
    </location>
</feature>
<reference evidence="4" key="1">
    <citation type="journal article" date="2011" name="Nature">
        <title>Genome sequence and analysis of the tuber crop potato.</title>
        <authorList>
            <consortium name="The Potato Genome Sequencing Consortium"/>
        </authorList>
    </citation>
    <scope>NUCLEOTIDE SEQUENCE [LARGE SCALE GENOMIC DNA]</scope>
    <source>
        <strain evidence="4">cv. DM1-3 516 R44</strain>
    </source>
</reference>
<dbReference type="InterPro" id="IPR046796">
    <property type="entry name" value="Transposase_32_dom"/>
</dbReference>
<feature type="region of interest" description="Disordered" evidence="1">
    <location>
        <begin position="440"/>
        <end position="471"/>
    </location>
</feature>
<keyword evidence="4" id="KW-1185">Reference proteome</keyword>
<dbReference type="EnsemblPlants" id="PGSC0003DMT400093889">
    <property type="protein sequence ID" value="PGSC0003DMT400093889"/>
    <property type="gene ID" value="PGSC0003DMG400043460"/>
</dbReference>
<accession>M1DSY2</accession>
<feature type="region of interest" description="Disordered" evidence="1">
    <location>
        <begin position="1"/>
        <end position="33"/>
    </location>
</feature>
<reference evidence="3" key="2">
    <citation type="submission" date="2015-06" db="UniProtKB">
        <authorList>
            <consortium name="EnsemblPlants"/>
        </authorList>
    </citation>
    <scope>IDENTIFICATION</scope>
    <source>
        <strain evidence="3">DM1-3 516 R44</strain>
    </source>
</reference>
<evidence type="ECO:0000313" key="4">
    <source>
        <dbReference type="Proteomes" id="UP000011115"/>
    </source>
</evidence>
<feature type="domain" description="Putative plant transposon protein" evidence="2">
    <location>
        <begin position="33"/>
        <end position="160"/>
    </location>
</feature>
<evidence type="ECO:0000256" key="1">
    <source>
        <dbReference type="SAM" id="MobiDB-lite"/>
    </source>
</evidence>
<evidence type="ECO:0000259" key="2">
    <source>
        <dbReference type="Pfam" id="PF20167"/>
    </source>
</evidence>
<dbReference type="Proteomes" id="UP000011115">
    <property type="component" value="Unassembled WGS sequence"/>
</dbReference>
<dbReference type="Gramene" id="PGSC0003DMT400093889">
    <property type="protein sequence ID" value="PGSC0003DMT400093889"/>
    <property type="gene ID" value="PGSC0003DMG400043460"/>
</dbReference>
<evidence type="ECO:0000313" key="3">
    <source>
        <dbReference type="EnsemblPlants" id="PGSC0003DMT400093889"/>
    </source>
</evidence>
<dbReference type="Pfam" id="PF20167">
    <property type="entry name" value="Transposase_32"/>
    <property type="match status" value="1"/>
</dbReference>
<dbReference type="HOGENOM" id="CLU_550318_0_0_1"/>
<sequence>MAPKSKNVAGSKSNRKGKTFGSSSARESIQKFGKKVVQRGKDVKFSTRILNELLGTPNSHPDEFNSLKDKPPYRDIRHTLCGVDLTTRVWLKIVCSVLLPAKHLTEVTIDRVVLVYMPMKGMPINVGAILRQNMMKFRNILRWRFYYGGLITHFLRAEGIEEETVDMTIAYHSDLTERQACDDSVMARMFGKAELQLRIGGLPITDEEMETLADRYPLIESAAFLCRSGPAFMEPFDDDEATADDAMDDSEDDAVDEEANALMRLFSDEFNSLKDKPPYRDIRHTLCGVESTARWERSKDTGRHNTLYFANFNQVVTVWLNIVFSVLLPAKHLTEVTRNNLRWRFCYGGLITLFLRVEGIEEEIVDMVVAYHLDLTGKLVDVTRTKALDTSYGPVLSAQERQSRDDSVMARMFGTLKGIGVNLKKIEVKEHEKRLRMKAPGPGALLGARCQGPNLERPLRRSERRDAPRPKIQRPISGALRGATRQGVKFRGEFWA</sequence>
<dbReference type="PaxDb" id="4113-PGSC0003DMT400093889"/>
<dbReference type="InParanoid" id="M1DSY2"/>
<protein>
    <recommendedName>
        <fullName evidence="2">Putative plant transposon protein domain-containing protein</fullName>
    </recommendedName>
</protein>
<organism evidence="3 4">
    <name type="scientific">Solanum tuberosum</name>
    <name type="common">Potato</name>
    <dbReference type="NCBI Taxonomy" id="4113"/>
    <lineage>
        <taxon>Eukaryota</taxon>
        <taxon>Viridiplantae</taxon>
        <taxon>Streptophyta</taxon>
        <taxon>Embryophyta</taxon>
        <taxon>Tracheophyta</taxon>
        <taxon>Spermatophyta</taxon>
        <taxon>Magnoliopsida</taxon>
        <taxon>eudicotyledons</taxon>
        <taxon>Gunneridae</taxon>
        <taxon>Pentapetalae</taxon>
        <taxon>asterids</taxon>
        <taxon>lamiids</taxon>
        <taxon>Solanales</taxon>
        <taxon>Solanaceae</taxon>
        <taxon>Solanoideae</taxon>
        <taxon>Solaneae</taxon>
        <taxon>Solanum</taxon>
    </lineage>
</organism>